<dbReference type="GO" id="GO:0005829">
    <property type="term" value="C:cytosol"/>
    <property type="evidence" value="ECO:0007669"/>
    <property type="project" value="TreeGrafter"/>
</dbReference>
<dbReference type="RefSeq" id="WP_171081819.1">
    <property type="nucleotide sequence ID" value="NZ_BNBU01000001.1"/>
</dbReference>
<dbReference type="InterPro" id="IPR051917">
    <property type="entry name" value="Transposase-Integrase"/>
</dbReference>
<evidence type="ECO:0000313" key="5">
    <source>
        <dbReference type="Proteomes" id="UP000587462"/>
    </source>
</evidence>
<sequence>MPGGRLTHDDRRRIAEGLAEGLTYAGIARRLGRPTSTVSREVSRNGGPDGYRADHAHLATARRARRGAPPADRPAAATASGGFEERLTAALISTGVPRMTARVLACLCGTDTRGLTSADLVRRLQVSPASVSHAIAYLEAQELVRRERDPGQRYERYVVGDDVWYRSLLASVRTNALLADALQEGAETLGPTTPAGARLAEMSEFLNHLGADLIKKAEAWPRKGRWGHPHR</sequence>
<dbReference type="InterPro" id="IPR036390">
    <property type="entry name" value="WH_DNA-bd_sf"/>
</dbReference>
<dbReference type="GO" id="GO:0003700">
    <property type="term" value="F:DNA-binding transcription factor activity"/>
    <property type="evidence" value="ECO:0007669"/>
    <property type="project" value="InterPro"/>
</dbReference>
<organism evidence="4 5">
    <name type="scientific">Streptomyces morookaense</name>
    <name type="common">Streptoverticillium morookaense</name>
    <dbReference type="NCBI Taxonomy" id="1970"/>
    <lineage>
        <taxon>Bacteria</taxon>
        <taxon>Bacillati</taxon>
        <taxon>Actinomycetota</taxon>
        <taxon>Actinomycetes</taxon>
        <taxon>Kitasatosporales</taxon>
        <taxon>Streptomycetaceae</taxon>
        <taxon>Streptomyces</taxon>
    </lineage>
</organism>
<dbReference type="AlphaFoldDB" id="A0A7Y7B4Z4"/>
<evidence type="ECO:0000259" key="2">
    <source>
        <dbReference type="Pfam" id="PF12802"/>
    </source>
</evidence>
<dbReference type="Gene3D" id="1.10.10.10">
    <property type="entry name" value="Winged helix-like DNA-binding domain superfamily/Winged helix DNA-binding domain"/>
    <property type="match status" value="2"/>
</dbReference>
<dbReference type="PANTHER" id="PTHR10948:SF23">
    <property type="entry name" value="TRANSPOSASE INSI FOR INSERTION SEQUENCE ELEMENT IS30A-RELATED"/>
    <property type="match status" value="1"/>
</dbReference>
<reference evidence="4 5" key="1">
    <citation type="submission" date="2020-04" db="EMBL/GenBank/DDBJ databases">
        <title>Draft Genome Sequence of Streptomyces morookaense DSM 40503, an 8-azaguanine-producing strain.</title>
        <authorList>
            <person name="Qi J."/>
            <person name="Gao J.-M."/>
        </authorList>
    </citation>
    <scope>NUCLEOTIDE SEQUENCE [LARGE SCALE GENOMIC DNA]</scope>
    <source>
        <strain evidence="4 5">DSM 40503</strain>
    </source>
</reference>
<evidence type="ECO:0000313" key="4">
    <source>
        <dbReference type="EMBL" id="NVK79100.1"/>
    </source>
</evidence>
<dbReference type="Pfam" id="PF12802">
    <property type="entry name" value="MarR_2"/>
    <property type="match status" value="1"/>
</dbReference>
<dbReference type="EMBL" id="JABBXF010000032">
    <property type="protein sequence ID" value="NVK79100.1"/>
    <property type="molecule type" value="Genomic_DNA"/>
</dbReference>
<protein>
    <submittedName>
        <fullName evidence="4">Helix-turn-helix domain-containing protein</fullName>
    </submittedName>
</protein>
<feature type="region of interest" description="Disordered" evidence="1">
    <location>
        <begin position="33"/>
        <end position="53"/>
    </location>
</feature>
<dbReference type="InterPro" id="IPR036388">
    <property type="entry name" value="WH-like_DNA-bd_sf"/>
</dbReference>
<dbReference type="CDD" id="cd00090">
    <property type="entry name" value="HTH_ARSR"/>
    <property type="match status" value="1"/>
</dbReference>
<gene>
    <name evidence="4" type="ORF">HG542_15670</name>
</gene>
<accession>A0A7Y7B4Z4</accession>
<keyword evidence="5" id="KW-1185">Reference proteome</keyword>
<evidence type="ECO:0000259" key="3">
    <source>
        <dbReference type="Pfam" id="PF13936"/>
    </source>
</evidence>
<proteinExistence type="predicted"/>
<dbReference type="Proteomes" id="UP000587462">
    <property type="component" value="Unassembled WGS sequence"/>
</dbReference>
<dbReference type="Pfam" id="PF13936">
    <property type="entry name" value="HTH_38"/>
    <property type="match status" value="1"/>
</dbReference>
<feature type="domain" description="Transposase IS30-like HTH" evidence="3">
    <location>
        <begin position="5"/>
        <end position="45"/>
    </location>
</feature>
<dbReference type="GO" id="GO:0004803">
    <property type="term" value="F:transposase activity"/>
    <property type="evidence" value="ECO:0007669"/>
    <property type="project" value="TreeGrafter"/>
</dbReference>
<evidence type="ECO:0000256" key="1">
    <source>
        <dbReference type="SAM" id="MobiDB-lite"/>
    </source>
</evidence>
<dbReference type="GO" id="GO:0032196">
    <property type="term" value="P:transposition"/>
    <property type="evidence" value="ECO:0007669"/>
    <property type="project" value="TreeGrafter"/>
</dbReference>
<feature type="domain" description="HTH marR-type" evidence="2">
    <location>
        <begin position="95"/>
        <end position="153"/>
    </location>
</feature>
<dbReference type="PANTHER" id="PTHR10948">
    <property type="entry name" value="TRANSPOSASE"/>
    <property type="match status" value="1"/>
</dbReference>
<dbReference type="SUPFAM" id="SSF46785">
    <property type="entry name" value="Winged helix' DNA-binding domain"/>
    <property type="match status" value="1"/>
</dbReference>
<comment type="caution">
    <text evidence="4">The sequence shown here is derived from an EMBL/GenBank/DDBJ whole genome shotgun (WGS) entry which is preliminary data.</text>
</comment>
<dbReference type="InterPro" id="IPR000835">
    <property type="entry name" value="HTH_MarR-typ"/>
</dbReference>
<dbReference type="InterPro" id="IPR011991">
    <property type="entry name" value="ArsR-like_HTH"/>
</dbReference>
<name>A0A7Y7B4Z4_STRMO</name>
<dbReference type="InterPro" id="IPR025246">
    <property type="entry name" value="IS30-like_HTH"/>
</dbReference>